<feature type="binding site" evidence="8">
    <location>
        <position position="121"/>
    </location>
    <ligand>
        <name>Fe cation</name>
        <dbReference type="ChEBI" id="CHEBI:24875"/>
        <label>2</label>
    </ligand>
</feature>
<feature type="binding site" evidence="8">
    <location>
        <position position="173"/>
    </location>
    <ligand>
        <name>Fe cation</name>
        <dbReference type="ChEBI" id="CHEBI:24875"/>
        <label>2</label>
    </ligand>
</feature>
<evidence type="ECO:0000256" key="8">
    <source>
        <dbReference type="HAMAP-Rule" id="MF_03194"/>
    </source>
</evidence>
<feature type="binding site" evidence="8">
    <location>
        <position position="212"/>
    </location>
    <ligand>
        <name>Fe cation</name>
        <dbReference type="ChEBI" id="CHEBI:24875"/>
        <label>2</label>
    </ligand>
</feature>
<keyword evidence="10" id="KW-0830">Ubiquinone</keyword>
<keyword evidence="6 8" id="KW-0503">Monooxygenase</keyword>
<dbReference type="OMA" id="WSTAVMG"/>
<feature type="binding site" evidence="8">
    <location>
        <position position="209"/>
    </location>
    <ligand>
        <name>Fe cation</name>
        <dbReference type="ChEBI" id="CHEBI:24875"/>
        <label>2</label>
    </ligand>
</feature>
<organism evidence="10 11">
    <name type="scientific">Porphyridium purpureum</name>
    <name type="common">Red alga</name>
    <name type="synonym">Porphyridium cruentum</name>
    <dbReference type="NCBI Taxonomy" id="35688"/>
    <lineage>
        <taxon>Eukaryota</taxon>
        <taxon>Rhodophyta</taxon>
        <taxon>Bangiophyceae</taxon>
        <taxon>Porphyridiales</taxon>
        <taxon>Porphyridiaceae</taxon>
        <taxon>Porphyridium</taxon>
    </lineage>
</organism>
<keyword evidence="8" id="KW-0496">Mitochondrion</keyword>
<dbReference type="GO" id="GO:0031314">
    <property type="term" value="C:extrinsic component of mitochondrial inner membrane"/>
    <property type="evidence" value="ECO:0007669"/>
    <property type="project" value="UniProtKB-UniRule"/>
</dbReference>
<dbReference type="UniPathway" id="UPA00232"/>
<comment type="subunit">
    <text evidence="8">Component of a multi-subunit COQ enzyme complex.</text>
</comment>
<feature type="binding site" evidence="8">
    <location>
        <position position="121"/>
    </location>
    <ligand>
        <name>Fe cation</name>
        <dbReference type="ChEBI" id="CHEBI:24875"/>
        <label>1</label>
    </ligand>
</feature>
<comment type="similarity">
    <text evidence="8">Belongs to the COQ7 family.</text>
</comment>
<comment type="subcellular location">
    <subcellularLocation>
        <location evidence="8">Mitochondrion inner membrane</location>
        <topology evidence="8">Peripheral membrane protein</topology>
        <orientation evidence="8">Matrix side</orientation>
    </subcellularLocation>
</comment>
<keyword evidence="4 8" id="KW-0560">Oxidoreductase</keyword>
<evidence type="ECO:0000256" key="7">
    <source>
        <dbReference type="ARBA" id="ARBA00023136"/>
    </source>
</evidence>
<keyword evidence="8" id="KW-0999">Mitochondrion inner membrane</keyword>
<dbReference type="InterPro" id="IPR009078">
    <property type="entry name" value="Ferritin-like_SF"/>
</dbReference>
<dbReference type="PANTHER" id="PTHR11237:SF4">
    <property type="entry name" value="5-DEMETHOXYUBIQUINONE HYDROXYLASE, MITOCHONDRIAL"/>
    <property type="match status" value="1"/>
</dbReference>
<evidence type="ECO:0000256" key="1">
    <source>
        <dbReference type="ARBA" id="ARBA00004749"/>
    </source>
</evidence>
<evidence type="ECO:0000256" key="5">
    <source>
        <dbReference type="ARBA" id="ARBA00023004"/>
    </source>
</evidence>
<gene>
    <name evidence="10" type="ORF">FVE85_3259</name>
</gene>
<evidence type="ECO:0000256" key="3">
    <source>
        <dbReference type="ARBA" id="ARBA00022723"/>
    </source>
</evidence>
<keyword evidence="11" id="KW-1185">Reference proteome</keyword>
<dbReference type="GO" id="GO:0016709">
    <property type="term" value="F:oxidoreductase activity, acting on paired donors, with incorporation or reduction of molecular oxygen, NAD(P)H as one donor, and incorporation of one atom of oxygen"/>
    <property type="evidence" value="ECO:0007669"/>
    <property type="project" value="UniProtKB-UniRule"/>
</dbReference>
<evidence type="ECO:0000256" key="6">
    <source>
        <dbReference type="ARBA" id="ARBA00023033"/>
    </source>
</evidence>
<comment type="pathway">
    <text evidence="1 8">Cofactor biosynthesis; ubiquinone biosynthesis.</text>
</comment>
<evidence type="ECO:0000256" key="2">
    <source>
        <dbReference type="ARBA" id="ARBA00022688"/>
    </source>
</evidence>
<comment type="function">
    <text evidence="8">Catalyzes the hydroxylation of 2-polyprenyl-3-methyl-6-methoxy-1,4-benzoquinol (DMQH2) during ubiquinone biosynthesis. Has also a structural role in the COQ enzyme complex, stabilizing other COQ polypeptides.</text>
</comment>
<evidence type="ECO:0000256" key="4">
    <source>
        <dbReference type="ARBA" id="ARBA00023002"/>
    </source>
</evidence>
<evidence type="ECO:0000313" key="11">
    <source>
        <dbReference type="Proteomes" id="UP000324585"/>
    </source>
</evidence>
<dbReference type="GO" id="GO:0046872">
    <property type="term" value="F:metal ion binding"/>
    <property type="evidence" value="ECO:0007669"/>
    <property type="project" value="UniProtKB-KW"/>
</dbReference>
<proteinExistence type="inferred from homology"/>
<dbReference type="SUPFAM" id="SSF47240">
    <property type="entry name" value="Ferritin-like"/>
    <property type="match status" value="1"/>
</dbReference>
<dbReference type="InterPro" id="IPR011566">
    <property type="entry name" value="Ubq_synth_Coq7"/>
</dbReference>
<evidence type="ECO:0000313" key="10">
    <source>
        <dbReference type="EMBL" id="KAA8495018.1"/>
    </source>
</evidence>
<dbReference type="GO" id="GO:0008682">
    <property type="term" value="F:3-demethoxyubiquinol 3-hydroxylase activity"/>
    <property type="evidence" value="ECO:0007669"/>
    <property type="project" value="UniProtKB-EC"/>
</dbReference>
<evidence type="ECO:0000256" key="9">
    <source>
        <dbReference type="SAM" id="MobiDB-lite"/>
    </source>
</evidence>
<dbReference type="Proteomes" id="UP000324585">
    <property type="component" value="Unassembled WGS sequence"/>
</dbReference>
<dbReference type="Pfam" id="PF03232">
    <property type="entry name" value="COQ7"/>
    <property type="match status" value="1"/>
</dbReference>
<feature type="binding site" evidence="8">
    <location>
        <position position="91"/>
    </location>
    <ligand>
        <name>Fe cation</name>
        <dbReference type="ChEBI" id="CHEBI:24875"/>
        <label>1</label>
    </ligand>
</feature>
<feature type="compositionally biased region" description="Polar residues" evidence="9">
    <location>
        <begin position="54"/>
        <end position="70"/>
    </location>
</feature>
<name>A0A5J4YUZ8_PORPP</name>
<dbReference type="EC" id="1.14.99.60" evidence="8"/>
<protein>
    <recommendedName>
        <fullName evidence="8">5-demethoxyubiquinone hydroxylase, mitochondrial</fullName>
        <shortName evidence="8">DMQ hydroxylase</shortName>
        <ecNumber evidence="8">1.14.99.60</ecNumber>
    </recommendedName>
    <alternativeName>
        <fullName evidence="8">Ubiquinone biosynthesis monooxygenase COQ7</fullName>
    </alternativeName>
</protein>
<dbReference type="PANTHER" id="PTHR11237">
    <property type="entry name" value="COENZYME Q10 BIOSYNTHESIS PROTEIN 7"/>
    <property type="match status" value="1"/>
</dbReference>
<sequence>MRGPLPSHMGVFSCGSQTAGNTVRMVHRGIEQEEESERSRSANGTDEDPDSMQDVKQGSGASPRAASSEQLAKEEQRKVIERMLRVNHAGELGARQIYAGQLAVLGNSSVGGMIREMAQHELEHLQEFEKLVVERRVRPTVMLPLWNIAGFALGFGSALMGKEAAMACTVAVEDVISKHYNDQVRELLQPGWEHEQPLREKLRKFRDDEMDHHDIGIEHDAQKAPAYDFISNIIKQGCHAAIFVSERV</sequence>
<dbReference type="EMBL" id="VRMN01000004">
    <property type="protein sequence ID" value="KAA8495018.1"/>
    <property type="molecule type" value="Genomic_DNA"/>
</dbReference>
<dbReference type="AlphaFoldDB" id="A0A5J4YUZ8"/>
<dbReference type="InterPro" id="IPR012347">
    <property type="entry name" value="Ferritin-like"/>
</dbReference>
<reference evidence="11" key="1">
    <citation type="journal article" date="2019" name="Nat. Commun.">
        <title>Expansion of phycobilisome linker gene families in mesophilic red algae.</title>
        <authorList>
            <person name="Lee J."/>
            <person name="Kim D."/>
            <person name="Bhattacharya D."/>
            <person name="Yoon H.S."/>
        </authorList>
    </citation>
    <scope>NUCLEOTIDE SEQUENCE [LARGE SCALE GENOMIC DNA]</scope>
    <source>
        <strain evidence="11">CCMP 1328</strain>
    </source>
</reference>
<comment type="catalytic activity">
    <reaction evidence="8">
        <text>a 5-methoxy-2-methyl-3-(all-trans-polyprenyl)benzene-1,4-diol + AH2 + O2 = a 3-demethylubiquinol + A + H2O</text>
        <dbReference type="Rhea" id="RHEA:50908"/>
        <dbReference type="Rhea" id="RHEA-COMP:10859"/>
        <dbReference type="Rhea" id="RHEA-COMP:10914"/>
        <dbReference type="ChEBI" id="CHEBI:13193"/>
        <dbReference type="ChEBI" id="CHEBI:15377"/>
        <dbReference type="ChEBI" id="CHEBI:15379"/>
        <dbReference type="ChEBI" id="CHEBI:17499"/>
        <dbReference type="ChEBI" id="CHEBI:84167"/>
        <dbReference type="ChEBI" id="CHEBI:84422"/>
        <dbReference type="EC" id="1.14.99.60"/>
    </reaction>
</comment>
<dbReference type="CDD" id="cd01042">
    <property type="entry name" value="DMQH"/>
    <property type="match status" value="1"/>
</dbReference>
<feature type="region of interest" description="Disordered" evidence="9">
    <location>
        <begin position="1"/>
        <end position="74"/>
    </location>
</feature>
<keyword evidence="3 8" id="KW-0479">Metal-binding</keyword>
<dbReference type="OrthoDB" id="275371at2759"/>
<keyword evidence="2 8" id="KW-0831">Ubiquinone biosynthesis</keyword>
<keyword evidence="7 8" id="KW-0472">Membrane</keyword>
<dbReference type="HAMAP" id="MF_01658">
    <property type="entry name" value="COQ7"/>
    <property type="match status" value="1"/>
</dbReference>
<feature type="binding site" evidence="8">
    <location>
        <position position="124"/>
    </location>
    <ligand>
        <name>Fe cation</name>
        <dbReference type="ChEBI" id="CHEBI:24875"/>
        <label>1</label>
    </ligand>
</feature>
<feature type="binding site" evidence="8">
    <location>
        <position position="209"/>
    </location>
    <ligand>
        <name>Fe cation</name>
        <dbReference type="ChEBI" id="CHEBI:24875"/>
        <label>1</label>
    </ligand>
</feature>
<comment type="caution">
    <text evidence="10">The sequence shown here is derived from an EMBL/GenBank/DDBJ whole genome shotgun (WGS) entry which is preliminary data.</text>
</comment>
<dbReference type="GO" id="GO:0006744">
    <property type="term" value="P:ubiquinone biosynthetic process"/>
    <property type="evidence" value="ECO:0007669"/>
    <property type="project" value="UniProtKB-UniRule"/>
</dbReference>
<comment type="cofactor">
    <cofactor evidence="8">
        <name>Fe cation</name>
        <dbReference type="ChEBI" id="CHEBI:24875"/>
    </cofactor>
    <text evidence="8">Binds 2 iron ions per subunit.</text>
</comment>
<keyword evidence="5 8" id="KW-0408">Iron</keyword>
<dbReference type="Gene3D" id="1.20.1260.10">
    <property type="match status" value="1"/>
</dbReference>
<accession>A0A5J4YUZ8</accession>